<reference evidence="1 2" key="1">
    <citation type="journal article" date="2016" name="Nat. Commun.">
        <title>Thousands of microbial genomes shed light on interconnected biogeochemical processes in an aquifer system.</title>
        <authorList>
            <person name="Anantharaman K."/>
            <person name="Brown C.T."/>
            <person name="Hug L.A."/>
            <person name="Sharon I."/>
            <person name="Castelle C.J."/>
            <person name="Probst A.J."/>
            <person name="Thomas B.C."/>
            <person name="Singh A."/>
            <person name="Wilkins M.J."/>
            <person name="Karaoz U."/>
            <person name="Brodie E.L."/>
            <person name="Williams K.H."/>
            <person name="Hubbard S.S."/>
            <person name="Banfield J.F."/>
        </authorList>
    </citation>
    <scope>NUCLEOTIDE SEQUENCE [LARGE SCALE GENOMIC DNA]</scope>
</reference>
<dbReference type="SUPFAM" id="SSF102405">
    <property type="entry name" value="MCP/YpsA-like"/>
    <property type="match status" value="1"/>
</dbReference>
<accession>A0A1G1UXB4</accession>
<dbReference type="GO" id="GO:0005829">
    <property type="term" value="C:cytosol"/>
    <property type="evidence" value="ECO:0007669"/>
    <property type="project" value="TreeGrafter"/>
</dbReference>
<evidence type="ECO:0008006" key="3">
    <source>
        <dbReference type="Google" id="ProtNLM"/>
    </source>
</evidence>
<dbReference type="PANTHER" id="PTHR43393:SF3">
    <property type="entry name" value="LYSINE DECARBOXYLASE-LIKE PROTEIN"/>
    <property type="match status" value="1"/>
</dbReference>
<proteinExistence type="predicted"/>
<dbReference type="Proteomes" id="UP000177967">
    <property type="component" value="Unassembled WGS sequence"/>
</dbReference>
<dbReference type="InterPro" id="IPR041164">
    <property type="entry name" value="LDcluster4"/>
</dbReference>
<sequence>MRKLQIGVMGSAADLQYTKEVEKVAERLGELVAESGATLVFGAEKDTDSLSTAACRGAKKNGGLTVGITYGKHKNIWQKEDMADFVVASGLERGGGRELTLVLSCDAVIVVSGGSGTLNELTVAYQADIPTVALRGTGGWADKLADEYIDGRKRRKVVGTDTPEEAVRIALEEAKKYVEEYG</sequence>
<name>A0A1G1UXB4_9BACT</name>
<evidence type="ECO:0000313" key="1">
    <source>
        <dbReference type="EMBL" id="OGY07783.1"/>
    </source>
</evidence>
<dbReference type="STRING" id="1797513.A2782_01415"/>
<dbReference type="Gene3D" id="3.40.50.450">
    <property type="match status" value="1"/>
</dbReference>
<dbReference type="Pfam" id="PF18306">
    <property type="entry name" value="LDcluster4"/>
    <property type="match status" value="1"/>
</dbReference>
<dbReference type="InterPro" id="IPR052341">
    <property type="entry name" value="LOG_family_nucleotidases"/>
</dbReference>
<comment type="caution">
    <text evidence="1">The sequence shown here is derived from an EMBL/GenBank/DDBJ whole genome shotgun (WGS) entry which is preliminary data.</text>
</comment>
<dbReference type="PANTHER" id="PTHR43393">
    <property type="entry name" value="CYTOKININ RIBOSIDE 5'-MONOPHOSPHATE PHOSPHORIBOHYDROLASE"/>
    <property type="match status" value="1"/>
</dbReference>
<protein>
    <recommendedName>
        <fullName evidence="3">TIGR00725 family protein</fullName>
    </recommendedName>
</protein>
<dbReference type="AlphaFoldDB" id="A0A1G1UXB4"/>
<organism evidence="1 2">
    <name type="scientific">Candidatus Blackburnbacteria bacterium RIFCSPHIGHO2_01_FULL_43_15b</name>
    <dbReference type="NCBI Taxonomy" id="1797513"/>
    <lineage>
        <taxon>Bacteria</taxon>
        <taxon>Candidatus Blackburniibacteriota</taxon>
    </lineage>
</organism>
<dbReference type="EMBL" id="MHBW01000035">
    <property type="protein sequence ID" value="OGY07783.1"/>
    <property type="molecule type" value="Genomic_DNA"/>
</dbReference>
<gene>
    <name evidence="1" type="ORF">A2782_01415</name>
</gene>
<evidence type="ECO:0000313" key="2">
    <source>
        <dbReference type="Proteomes" id="UP000177967"/>
    </source>
</evidence>